<evidence type="ECO:0000256" key="1">
    <source>
        <dbReference type="SAM" id="Phobius"/>
    </source>
</evidence>
<evidence type="ECO:0000313" key="3">
    <source>
        <dbReference type="EMBL" id="MCX2976817.1"/>
    </source>
</evidence>
<feature type="domain" description="Alkyl hydroperoxide reductase subunit C/ Thiol specific antioxidant" evidence="2">
    <location>
        <begin position="65"/>
        <end position="194"/>
    </location>
</feature>
<keyword evidence="1" id="KW-1133">Transmembrane helix</keyword>
<dbReference type="InterPro" id="IPR000866">
    <property type="entry name" value="AhpC/TSA"/>
</dbReference>
<evidence type="ECO:0000259" key="2">
    <source>
        <dbReference type="Pfam" id="PF00578"/>
    </source>
</evidence>
<dbReference type="RefSeq" id="WP_279248558.1">
    <property type="nucleotide sequence ID" value="NZ_SHNO01000001.1"/>
</dbReference>
<reference evidence="3" key="1">
    <citation type="submission" date="2019-02" db="EMBL/GenBank/DDBJ databases">
        <authorList>
            <person name="Li S.-H."/>
        </authorList>
    </citation>
    <scope>NUCLEOTIDE SEQUENCE</scope>
    <source>
        <strain evidence="3">IMCC11814</strain>
    </source>
</reference>
<dbReference type="SUPFAM" id="SSF52833">
    <property type="entry name" value="Thioredoxin-like"/>
    <property type="match status" value="1"/>
</dbReference>
<gene>
    <name evidence="3" type="ORF">EYC82_05560</name>
</gene>
<name>A0ABT3T5Q8_9GAMM</name>
<protein>
    <submittedName>
        <fullName evidence="3">Redoxin domain-containing protein</fullName>
    </submittedName>
</protein>
<dbReference type="Gene3D" id="3.40.30.10">
    <property type="entry name" value="Glutaredoxin"/>
    <property type="match status" value="1"/>
</dbReference>
<feature type="transmembrane region" description="Helical" evidence="1">
    <location>
        <begin position="15"/>
        <end position="32"/>
    </location>
</feature>
<proteinExistence type="predicted"/>
<dbReference type="Proteomes" id="UP001143304">
    <property type="component" value="Unassembled WGS sequence"/>
</dbReference>
<sequence length="221" mass="24175">MDEDKSPSNDIMEKVSKIVVGLILVGIIALAWHREFFSELPYNWFAQNFFVSEDTDSFDPGPAIGSHFPGLQAEYEGERLTLLTKFAGAAGTVLVVLRSLAESPLCQQQLLQLEALYPEFSAAGIGLVVISPDEQSVQDTFAAEYGITLPLLSDTSALSTITLGVQDHAYTRTDSKYGTPYPGSLVISKDQKIVGKLFLEKENTRISATATLSFARQLLQH</sequence>
<evidence type="ECO:0000313" key="4">
    <source>
        <dbReference type="Proteomes" id="UP001143304"/>
    </source>
</evidence>
<keyword evidence="1" id="KW-0472">Membrane</keyword>
<dbReference type="EMBL" id="SHNO01000001">
    <property type="protein sequence ID" value="MCX2976817.1"/>
    <property type="molecule type" value="Genomic_DNA"/>
</dbReference>
<dbReference type="InterPro" id="IPR036249">
    <property type="entry name" value="Thioredoxin-like_sf"/>
</dbReference>
<organism evidence="3 4">
    <name type="scientific">Candidatus Marimicrobium litorale</name>
    <dbReference type="NCBI Taxonomy" id="2518991"/>
    <lineage>
        <taxon>Bacteria</taxon>
        <taxon>Pseudomonadati</taxon>
        <taxon>Pseudomonadota</taxon>
        <taxon>Gammaproteobacteria</taxon>
        <taxon>Cellvibrionales</taxon>
        <taxon>Halieaceae</taxon>
        <taxon>Marimicrobium</taxon>
    </lineage>
</organism>
<dbReference type="Pfam" id="PF00578">
    <property type="entry name" value="AhpC-TSA"/>
    <property type="match status" value="1"/>
</dbReference>
<keyword evidence="4" id="KW-1185">Reference proteome</keyword>
<accession>A0ABT3T5Q8</accession>
<keyword evidence="1" id="KW-0812">Transmembrane</keyword>
<comment type="caution">
    <text evidence="3">The sequence shown here is derived from an EMBL/GenBank/DDBJ whole genome shotgun (WGS) entry which is preliminary data.</text>
</comment>